<dbReference type="AlphaFoldDB" id="A0A3S4ZT53"/>
<evidence type="ECO:0000313" key="1">
    <source>
        <dbReference type="EMBL" id="VEL11375.1"/>
    </source>
</evidence>
<accession>A0A3S4ZT53</accession>
<organism evidence="1 2">
    <name type="scientific">Protopolystoma xenopodis</name>
    <dbReference type="NCBI Taxonomy" id="117903"/>
    <lineage>
        <taxon>Eukaryota</taxon>
        <taxon>Metazoa</taxon>
        <taxon>Spiralia</taxon>
        <taxon>Lophotrochozoa</taxon>
        <taxon>Platyhelminthes</taxon>
        <taxon>Monogenea</taxon>
        <taxon>Polyopisthocotylea</taxon>
        <taxon>Polystomatidea</taxon>
        <taxon>Polystomatidae</taxon>
        <taxon>Protopolystoma</taxon>
    </lineage>
</organism>
<dbReference type="EMBL" id="CAAALY010011640">
    <property type="protein sequence ID" value="VEL11375.1"/>
    <property type="molecule type" value="Genomic_DNA"/>
</dbReference>
<sequence>MSQHGQAVSQQTVGCNDLPKVCSFAPFFSCVGDQTVVRCGRFVCSVTSTSA</sequence>
<gene>
    <name evidence="1" type="ORF">PXEA_LOCUS4815</name>
</gene>
<name>A0A3S4ZT53_9PLAT</name>
<evidence type="ECO:0000313" key="2">
    <source>
        <dbReference type="Proteomes" id="UP000784294"/>
    </source>
</evidence>
<reference evidence="1" key="1">
    <citation type="submission" date="2018-11" db="EMBL/GenBank/DDBJ databases">
        <authorList>
            <consortium name="Pathogen Informatics"/>
        </authorList>
    </citation>
    <scope>NUCLEOTIDE SEQUENCE</scope>
</reference>
<comment type="caution">
    <text evidence="1">The sequence shown here is derived from an EMBL/GenBank/DDBJ whole genome shotgun (WGS) entry which is preliminary data.</text>
</comment>
<dbReference type="Proteomes" id="UP000784294">
    <property type="component" value="Unassembled WGS sequence"/>
</dbReference>
<proteinExistence type="predicted"/>
<protein>
    <submittedName>
        <fullName evidence="1">Uncharacterized protein</fullName>
    </submittedName>
</protein>
<keyword evidence="2" id="KW-1185">Reference proteome</keyword>